<reference evidence="8" key="2">
    <citation type="submission" date="2025-08" db="UniProtKB">
        <authorList>
            <consortium name="RefSeq"/>
        </authorList>
    </citation>
    <scope>IDENTIFICATION</scope>
    <source>
        <tissue evidence="8">Leaf</tissue>
    </source>
</reference>
<dbReference type="PANTHER" id="PTHR21562">
    <property type="entry name" value="NOTUM-RELATED"/>
    <property type="match status" value="1"/>
</dbReference>
<evidence type="ECO:0000313" key="7">
    <source>
        <dbReference type="Proteomes" id="UP000790787"/>
    </source>
</evidence>
<keyword evidence="4 6" id="KW-0134">Cell wall</keyword>
<evidence type="ECO:0000256" key="4">
    <source>
        <dbReference type="ARBA" id="ARBA00022512"/>
    </source>
</evidence>
<organism evidence="7 8">
    <name type="scientific">Nicotiana tabacum</name>
    <name type="common">Common tobacco</name>
    <dbReference type="NCBI Taxonomy" id="4097"/>
    <lineage>
        <taxon>Eukaryota</taxon>
        <taxon>Viridiplantae</taxon>
        <taxon>Streptophyta</taxon>
        <taxon>Embryophyta</taxon>
        <taxon>Tracheophyta</taxon>
        <taxon>Spermatophyta</taxon>
        <taxon>Magnoliopsida</taxon>
        <taxon>eudicotyledons</taxon>
        <taxon>Gunneridae</taxon>
        <taxon>Pentapetalae</taxon>
        <taxon>asterids</taxon>
        <taxon>lamiids</taxon>
        <taxon>Solanales</taxon>
        <taxon>Solanaceae</taxon>
        <taxon>Nicotianoideae</taxon>
        <taxon>Nicotianeae</taxon>
        <taxon>Nicotiana</taxon>
    </lineage>
</organism>
<dbReference type="GO" id="GO:0009505">
    <property type="term" value="C:plant-type cell wall"/>
    <property type="evidence" value="ECO:0000318"/>
    <property type="project" value="GO_Central"/>
</dbReference>
<dbReference type="SUPFAM" id="SSF53474">
    <property type="entry name" value="alpha/beta-Hydrolases"/>
    <property type="match status" value="1"/>
</dbReference>
<dbReference type="RefSeq" id="XP_016499720.1">
    <property type="nucleotide sequence ID" value="XM_016644234.2"/>
</dbReference>
<dbReference type="RefSeq" id="XP_016499720.1">
    <property type="nucleotide sequence ID" value="XM_016644234.1"/>
</dbReference>
<evidence type="ECO:0000313" key="8">
    <source>
        <dbReference type="RefSeq" id="XP_016499720.1"/>
    </source>
</evidence>
<keyword evidence="6" id="KW-0964">Secreted</keyword>
<keyword evidence="6" id="KW-0378">Hydrolase</keyword>
<evidence type="ECO:0000256" key="2">
    <source>
        <dbReference type="ARBA" id="ARBA00004191"/>
    </source>
</evidence>
<dbReference type="EC" id="3.1.1.-" evidence="6"/>
<feature type="signal peptide" evidence="6">
    <location>
        <begin position="1"/>
        <end position="21"/>
    </location>
</feature>
<dbReference type="Pfam" id="PF03283">
    <property type="entry name" value="PAE"/>
    <property type="match status" value="1"/>
</dbReference>
<evidence type="ECO:0000256" key="3">
    <source>
        <dbReference type="ARBA" id="ARBA00005784"/>
    </source>
</evidence>
<evidence type="ECO:0000256" key="1">
    <source>
        <dbReference type="ARBA" id="ARBA00003534"/>
    </source>
</evidence>
<reference evidence="7" key="1">
    <citation type="journal article" date="2014" name="Nat. Commun.">
        <title>The tobacco genome sequence and its comparison with those of tomato and potato.</title>
        <authorList>
            <person name="Sierro N."/>
            <person name="Battey J.N."/>
            <person name="Ouadi S."/>
            <person name="Bakaher N."/>
            <person name="Bovet L."/>
            <person name="Willig A."/>
            <person name="Goepfert S."/>
            <person name="Peitsch M.C."/>
            <person name="Ivanov N.V."/>
        </authorList>
    </citation>
    <scope>NUCLEOTIDE SEQUENCE [LARGE SCALE GENOMIC DNA]</scope>
</reference>
<keyword evidence="5 6" id="KW-0961">Cell wall biogenesis/degradation</keyword>
<sequence length="386" mass="43159">MGSIIYAVFVSLLCVSTTTQAQYVNTTILESAVAEGAVCLDGSAPAFNFYQGTGARVRRWLLHLEGGGWCDTTSNCLTRAGQVYGSSKQIPPQAYFTGILSNDPELNPDFYDWNKVKIRYCDGASYTGDVEEVDPSTNLHYRGARIFKAIVQHLLAKGMYKAENAILSGTSAGGLAAILNCDKFNNLLPLSVRVRCISDSGFFVNVETISGYPHIQELFYRVVKLHGSAKNLPQACAFDYDKSLCFFPQYVAPYMQTPLFIINSAYDSWQVNYSFVPKYVDPLGVWNNCKHHISQCTPSQLQILDDYRLKFLKALQGLGPSSSRGYFIISCHTHNIVERQSYWMYKNSPTLDNKKIAKAVGDWYFERSGFQKIACPYPCGCSILFD</sequence>
<dbReference type="GO" id="GO:0071555">
    <property type="term" value="P:cell wall organization"/>
    <property type="evidence" value="ECO:0000318"/>
    <property type="project" value="GO_Central"/>
</dbReference>
<dbReference type="InterPro" id="IPR004963">
    <property type="entry name" value="PAE/NOTUM"/>
</dbReference>
<dbReference type="InterPro" id="IPR029058">
    <property type="entry name" value="AB_hydrolase_fold"/>
</dbReference>
<protein>
    <recommendedName>
        <fullName evidence="6">Pectin acetylesterase</fullName>
        <ecNumber evidence="6">3.1.1.-</ecNumber>
    </recommendedName>
</protein>
<accession>A0A1S4CEX7</accession>
<dbReference type="OrthoDB" id="1243902at2759"/>
<keyword evidence="6" id="KW-0732">Signal</keyword>
<gene>
    <name evidence="8" type="primary">LOC107818237</name>
</gene>
<feature type="chain" id="PRO_5010006050" description="Pectin acetylesterase" evidence="6">
    <location>
        <begin position="22"/>
        <end position="386"/>
    </location>
</feature>
<dbReference type="PaxDb" id="4097-A0A1S4CEX7"/>
<comment type="subcellular location">
    <subcellularLocation>
        <location evidence="2 6">Secreted</location>
        <location evidence="2 6">Cell wall</location>
    </subcellularLocation>
</comment>
<dbReference type="SMR" id="A0A1S4CEX7"/>
<dbReference type="PANTHER" id="PTHR21562:SF93">
    <property type="entry name" value="PECTIN ACETYLESTERASE 8"/>
    <property type="match status" value="1"/>
</dbReference>
<dbReference type="AlphaFoldDB" id="A0A1S4CEX7"/>
<keyword evidence="7" id="KW-1185">Reference proteome</keyword>
<dbReference type="GO" id="GO:0052793">
    <property type="term" value="F:pectin acetylesterase activity"/>
    <property type="evidence" value="ECO:0000318"/>
    <property type="project" value="GO_Central"/>
</dbReference>
<evidence type="ECO:0000256" key="6">
    <source>
        <dbReference type="RuleBase" id="RU363114"/>
    </source>
</evidence>
<comment type="similarity">
    <text evidence="3 6">Belongs to the pectinacetylesterase family.</text>
</comment>
<evidence type="ECO:0000256" key="5">
    <source>
        <dbReference type="ARBA" id="ARBA00023316"/>
    </source>
</evidence>
<name>A0A1S4CEX7_TOBAC</name>
<dbReference type="GeneID" id="107818237"/>
<comment type="function">
    <text evidence="1 6">Hydrolyzes acetyl esters in homogalacturonan regions of pectin. In type I primary cell wall, galacturonic acid residues of pectin can be acetylated at the O-2 and O-3 positions. Decreasing the degree of acetylation of pectin gels in vitro alters their physical properties.</text>
</comment>
<dbReference type="KEGG" id="nta:107818237"/>
<dbReference type="Proteomes" id="UP000790787">
    <property type="component" value="Chromosome 15"/>
</dbReference>
<proteinExistence type="inferred from homology"/>